<evidence type="ECO:0000256" key="1">
    <source>
        <dbReference type="SAM" id="MobiDB-lite"/>
    </source>
</evidence>
<sequence length="282" mass="32316">MYKYNDCASTLMAVMSDDIILQLRCKPFSSLPPPVQIDIVKNDRPRPTMKWVNTNINLKDNMHFQDSNYLQFEWLCGSQAMMKTFCWPCLLFTGKLNKSFISHAFFELNLVVATAKTHEKTEVHQKCVESLRLFKRRYGISQENEESQHEVFIKSEAEEVLDIYDDNTVGNFSPSNNEKSDVSDSASQSLPPDKKREFCHSPLPSVSTDMVDNTVHNMDTSKPETEFDLWARSVAYQLNHMELKRALRLQLKMQTLLSEERINQDCDGVISGKPPSSTNGST</sequence>
<accession>A0A1B6HHL1</accession>
<feature type="compositionally biased region" description="Polar residues" evidence="1">
    <location>
        <begin position="204"/>
        <end position="213"/>
    </location>
</feature>
<name>A0A1B6HHL1_9HEMI</name>
<proteinExistence type="predicted"/>
<reference evidence="2" key="1">
    <citation type="submission" date="2015-11" db="EMBL/GenBank/DDBJ databases">
        <title>De novo transcriptome assembly of four potential Pierce s Disease insect vectors from Arizona vineyards.</title>
        <authorList>
            <person name="Tassone E.E."/>
        </authorList>
    </citation>
    <scope>NUCLEOTIDE SEQUENCE</scope>
</reference>
<gene>
    <name evidence="2" type="ORF">g.9232</name>
</gene>
<evidence type="ECO:0000313" key="2">
    <source>
        <dbReference type="EMBL" id="JAS74129.1"/>
    </source>
</evidence>
<dbReference type="AlphaFoldDB" id="A0A1B6HHL1"/>
<dbReference type="EMBL" id="GECU01033577">
    <property type="protein sequence ID" value="JAS74129.1"/>
    <property type="molecule type" value="Transcribed_RNA"/>
</dbReference>
<organism evidence="2">
    <name type="scientific">Homalodisca liturata</name>
    <dbReference type="NCBI Taxonomy" id="320908"/>
    <lineage>
        <taxon>Eukaryota</taxon>
        <taxon>Metazoa</taxon>
        <taxon>Ecdysozoa</taxon>
        <taxon>Arthropoda</taxon>
        <taxon>Hexapoda</taxon>
        <taxon>Insecta</taxon>
        <taxon>Pterygota</taxon>
        <taxon>Neoptera</taxon>
        <taxon>Paraneoptera</taxon>
        <taxon>Hemiptera</taxon>
        <taxon>Auchenorrhyncha</taxon>
        <taxon>Membracoidea</taxon>
        <taxon>Cicadellidae</taxon>
        <taxon>Cicadellinae</taxon>
        <taxon>Proconiini</taxon>
        <taxon>Homalodisca</taxon>
    </lineage>
</organism>
<feature type="region of interest" description="Disordered" evidence="1">
    <location>
        <begin position="172"/>
        <end position="213"/>
    </location>
</feature>
<feature type="compositionally biased region" description="Polar residues" evidence="1">
    <location>
        <begin position="172"/>
        <end position="190"/>
    </location>
</feature>
<protein>
    <submittedName>
        <fullName evidence="2">Uncharacterized protein</fullName>
    </submittedName>
</protein>